<organism evidence="1 2">
    <name type="scientific">Paenisporosarcina quisquiliarum</name>
    <dbReference type="NCBI Taxonomy" id="365346"/>
    <lineage>
        <taxon>Bacteria</taxon>
        <taxon>Bacillati</taxon>
        <taxon>Bacillota</taxon>
        <taxon>Bacilli</taxon>
        <taxon>Bacillales</taxon>
        <taxon>Caryophanaceae</taxon>
        <taxon>Paenisporosarcina</taxon>
    </lineage>
</organism>
<accession>A0A9X3RE81</accession>
<reference evidence="1" key="1">
    <citation type="submission" date="2022-05" db="EMBL/GenBank/DDBJ databases">
        <authorList>
            <person name="Colautti A."/>
            <person name="Iacumin L."/>
        </authorList>
    </citation>
    <scope>NUCLEOTIDE SEQUENCE</scope>
    <source>
        <strain evidence="1">SK 55</strain>
    </source>
</reference>
<dbReference type="Proteomes" id="UP001152173">
    <property type="component" value="Unassembled WGS sequence"/>
</dbReference>
<dbReference type="EMBL" id="JAMKBJ010000022">
    <property type="protein sequence ID" value="MCZ8538620.1"/>
    <property type="molecule type" value="Genomic_DNA"/>
</dbReference>
<proteinExistence type="predicted"/>
<keyword evidence="2" id="KW-1185">Reference proteome</keyword>
<name>A0A9X3RE81_9BACL</name>
<gene>
    <name evidence="1" type="ORF">M9R32_15695</name>
</gene>
<dbReference type="AlphaFoldDB" id="A0A9X3RE81"/>
<evidence type="ECO:0000313" key="2">
    <source>
        <dbReference type="Proteomes" id="UP001152173"/>
    </source>
</evidence>
<dbReference type="RefSeq" id="WP_269927686.1">
    <property type="nucleotide sequence ID" value="NZ_JAMKBJ010000022.1"/>
</dbReference>
<sequence>MSTKLILVEGLPGSGKSTTAHLMHELLKEHHIQNELFSEGNLNHPADFEGVAYYTTDEFKELLSVNAEHATVLKENTDLKVNGAFVSYQKIIEIYQSNIPKDLYDKLAKNDIYELPLDLHIPLMLNSWKEFVQQALKNNKTYIFECCFIQNPITIGMIKYNASSKIVSDYILQLAKIIESLNPLLIYVDQENLRASFEKAYNERDNSWSKGFIDYYTNQGYGKAHDYSGVEGTVKVLEARKLLEKEIVDKIALKKVKVDNSSYDLTQHRTLLEEIIKERLN</sequence>
<protein>
    <submittedName>
        <fullName evidence="1">Uncharacterized protein</fullName>
    </submittedName>
</protein>
<evidence type="ECO:0000313" key="1">
    <source>
        <dbReference type="EMBL" id="MCZ8538620.1"/>
    </source>
</evidence>
<dbReference type="Gene3D" id="3.40.50.300">
    <property type="entry name" value="P-loop containing nucleotide triphosphate hydrolases"/>
    <property type="match status" value="1"/>
</dbReference>
<dbReference type="InterPro" id="IPR027417">
    <property type="entry name" value="P-loop_NTPase"/>
</dbReference>
<comment type="caution">
    <text evidence="1">The sequence shown here is derived from an EMBL/GenBank/DDBJ whole genome shotgun (WGS) entry which is preliminary data.</text>
</comment>
<dbReference type="NCBIfam" id="NF005250">
    <property type="entry name" value="PRK06761.1"/>
    <property type="match status" value="1"/>
</dbReference>
<dbReference type="SUPFAM" id="SSF52540">
    <property type="entry name" value="P-loop containing nucleoside triphosphate hydrolases"/>
    <property type="match status" value="1"/>
</dbReference>